<dbReference type="Proteomes" id="UP000576225">
    <property type="component" value="Unassembled WGS sequence"/>
</dbReference>
<dbReference type="PANTHER" id="PTHR30093">
    <property type="entry name" value="GENERAL SECRETION PATHWAY PROTEIN G"/>
    <property type="match status" value="1"/>
</dbReference>
<dbReference type="NCBIfam" id="TIGR02532">
    <property type="entry name" value="IV_pilin_GFxxxE"/>
    <property type="match status" value="1"/>
</dbReference>
<dbReference type="EMBL" id="JABAEW010000009">
    <property type="protein sequence ID" value="NMD86226.1"/>
    <property type="molecule type" value="Genomic_DNA"/>
</dbReference>
<organism evidence="2 3">
    <name type="scientific">Victivallis vadensis</name>
    <dbReference type="NCBI Taxonomy" id="172901"/>
    <lineage>
        <taxon>Bacteria</taxon>
        <taxon>Pseudomonadati</taxon>
        <taxon>Lentisphaerota</taxon>
        <taxon>Lentisphaeria</taxon>
        <taxon>Victivallales</taxon>
        <taxon>Victivallaceae</taxon>
        <taxon>Victivallis</taxon>
    </lineage>
</organism>
<name>A0A848AZY8_9BACT</name>
<evidence type="ECO:0000313" key="3">
    <source>
        <dbReference type="Proteomes" id="UP000576225"/>
    </source>
</evidence>
<evidence type="ECO:0000256" key="1">
    <source>
        <dbReference type="SAM" id="Phobius"/>
    </source>
</evidence>
<dbReference type="RefSeq" id="WP_168962033.1">
    <property type="nucleotide sequence ID" value="NZ_JABAEW010000009.1"/>
</dbReference>
<feature type="transmembrane region" description="Helical" evidence="1">
    <location>
        <begin position="128"/>
        <end position="148"/>
    </location>
</feature>
<dbReference type="Gene3D" id="3.30.700.10">
    <property type="entry name" value="Glycoprotein, Type 4 Pilin"/>
    <property type="match status" value="1"/>
</dbReference>
<comment type="caution">
    <text evidence="2">The sequence shown here is derived from an EMBL/GenBank/DDBJ whole genome shotgun (WGS) entry which is preliminary data.</text>
</comment>
<proteinExistence type="predicted"/>
<dbReference type="InterPro" id="IPR012902">
    <property type="entry name" value="N_methyl_site"/>
</dbReference>
<dbReference type="SUPFAM" id="SSF54523">
    <property type="entry name" value="Pili subunits"/>
    <property type="match status" value="1"/>
</dbReference>
<sequence length="345" mass="38084">MTCKIYNQSPYTARRKRERRGGEKAATCAASLPVPINLNISLIPSKLSRLRQCSASGKSEQKREVVFPQKSGKTTSRYCGSSSHRRPTASLHCTAPYPAPAPCRTQGARGAADTPPAYRRLRPTAAKFTLIELLVVIAIIAILASMLLPSLNKARERGRQAKCMSNFKQITQVSLFYCDDYKGNILAANYPKSYSGMNSQYWFMNLDSLSYLPWTSGCWQCPTLAPRKNFVCTVNRVSNKDWPWAGTGKWYRLSALPRPSTTVFLVEGSSEHGNLTSLNPGTFAMTGDSWPLRLSGDRVDYLAQLGFDHGGRMTAAYADGHVASVGINDIDQDSFEAPAQYTTQN</sequence>
<evidence type="ECO:0000313" key="2">
    <source>
        <dbReference type="EMBL" id="NMD86226.1"/>
    </source>
</evidence>
<protein>
    <submittedName>
        <fullName evidence="2">Prepilin-type N-terminal cleavage/methylation domain-containing protein</fullName>
    </submittedName>
</protein>
<accession>A0A848AZY8</accession>
<gene>
    <name evidence="2" type="ORF">HF882_06470</name>
</gene>
<keyword evidence="1" id="KW-0812">Transmembrane</keyword>
<keyword evidence="1" id="KW-1133">Transmembrane helix</keyword>
<keyword evidence="1" id="KW-0472">Membrane</keyword>
<dbReference type="AlphaFoldDB" id="A0A848AZY8"/>
<reference evidence="2 3" key="1">
    <citation type="submission" date="2020-04" db="EMBL/GenBank/DDBJ databases">
        <authorList>
            <person name="Hitch T.C.A."/>
            <person name="Wylensek D."/>
            <person name="Clavel T."/>
        </authorList>
    </citation>
    <scope>NUCLEOTIDE SEQUENCE [LARGE SCALE GENOMIC DNA]</scope>
    <source>
        <strain evidence="2 3">COR2-253-APC-1A</strain>
    </source>
</reference>
<dbReference type="InterPro" id="IPR045584">
    <property type="entry name" value="Pilin-like"/>
</dbReference>